<evidence type="ECO:0000313" key="1">
    <source>
        <dbReference type="EMBL" id="CAF1296639.1"/>
    </source>
</evidence>
<evidence type="ECO:0000313" key="4">
    <source>
        <dbReference type="Proteomes" id="UP000663852"/>
    </source>
</evidence>
<dbReference type="Proteomes" id="UP000663852">
    <property type="component" value="Unassembled WGS sequence"/>
</dbReference>
<dbReference type="EMBL" id="CAJNOJ010000553">
    <property type="protein sequence ID" value="CAF1482866.1"/>
    <property type="molecule type" value="Genomic_DNA"/>
</dbReference>
<dbReference type="EMBL" id="CAJNOR010002454">
    <property type="protein sequence ID" value="CAF1296639.1"/>
    <property type="molecule type" value="Genomic_DNA"/>
</dbReference>
<evidence type="ECO:0000313" key="2">
    <source>
        <dbReference type="EMBL" id="CAF1482866.1"/>
    </source>
</evidence>
<accession>A0A815S0Z2</accession>
<gene>
    <name evidence="2" type="ORF">EDS130_LOCUS41544</name>
    <name evidence="1" type="ORF">XAT740_LOCUS28636</name>
</gene>
<dbReference type="Proteomes" id="UP000663828">
    <property type="component" value="Unassembled WGS sequence"/>
</dbReference>
<name>A0A815S0Z2_ADIRI</name>
<organism evidence="2 4">
    <name type="scientific">Adineta ricciae</name>
    <name type="common">Rotifer</name>
    <dbReference type="NCBI Taxonomy" id="249248"/>
    <lineage>
        <taxon>Eukaryota</taxon>
        <taxon>Metazoa</taxon>
        <taxon>Spiralia</taxon>
        <taxon>Gnathifera</taxon>
        <taxon>Rotifera</taxon>
        <taxon>Eurotatoria</taxon>
        <taxon>Bdelloidea</taxon>
        <taxon>Adinetida</taxon>
        <taxon>Adinetidae</taxon>
        <taxon>Adineta</taxon>
    </lineage>
</organism>
<keyword evidence="3" id="KW-1185">Reference proteome</keyword>
<proteinExistence type="predicted"/>
<dbReference type="AlphaFoldDB" id="A0A815S0Z2"/>
<evidence type="ECO:0000313" key="3">
    <source>
        <dbReference type="Proteomes" id="UP000663828"/>
    </source>
</evidence>
<protein>
    <submittedName>
        <fullName evidence="2">Uncharacterized protein</fullName>
    </submittedName>
</protein>
<dbReference type="OrthoDB" id="10023473at2759"/>
<comment type="caution">
    <text evidence="2">The sequence shown here is derived from an EMBL/GenBank/DDBJ whole genome shotgun (WGS) entry which is preliminary data.</text>
</comment>
<sequence length="92" mass="11156">MALPTFSSPFYLRCAASRTKIELKLTSAQLEYLHQYYTIDQSPAEEVFYELGQQWKKDDFKFRLDLEQWFFCRRMADWEERERCQAMPRIAG</sequence>
<reference evidence="2" key="1">
    <citation type="submission" date="2021-02" db="EMBL/GenBank/DDBJ databases">
        <authorList>
            <person name="Nowell W R."/>
        </authorList>
    </citation>
    <scope>NUCLEOTIDE SEQUENCE</scope>
</reference>